<dbReference type="InterPro" id="IPR009081">
    <property type="entry name" value="PP-bd_ACP"/>
</dbReference>
<dbReference type="InterPro" id="IPR036736">
    <property type="entry name" value="ACP-like_sf"/>
</dbReference>
<evidence type="ECO:0000313" key="2">
    <source>
        <dbReference type="EMBL" id="GAA1389967.1"/>
    </source>
</evidence>
<evidence type="ECO:0000259" key="1">
    <source>
        <dbReference type="PROSITE" id="PS50075"/>
    </source>
</evidence>
<sequence>MTPSESLDDRAEAAAGGTAEKITAFLRERFLDGDPHGELDENTPLLELGVLNSLHTAVLLTYVRTELGVKVPSREINARNLKNVRSIAAMIDKLAAAAAA</sequence>
<accession>A0ABN1XTP6</accession>
<reference evidence="2 3" key="1">
    <citation type="journal article" date="2019" name="Int. J. Syst. Evol. Microbiol.">
        <title>The Global Catalogue of Microorganisms (GCM) 10K type strain sequencing project: providing services to taxonomists for standard genome sequencing and annotation.</title>
        <authorList>
            <consortium name="The Broad Institute Genomics Platform"/>
            <consortium name="The Broad Institute Genome Sequencing Center for Infectious Disease"/>
            <person name="Wu L."/>
            <person name="Ma J."/>
        </authorList>
    </citation>
    <scope>NUCLEOTIDE SEQUENCE [LARGE SCALE GENOMIC DNA]</scope>
    <source>
        <strain evidence="2 3">JCM 12393</strain>
    </source>
</reference>
<keyword evidence="3" id="KW-1185">Reference proteome</keyword>
<proteinExistence type="predicted"/>
<dbReference type="Gene3D" id="1.10.1200.10">
    <property type="entry name" value="ACP-like"/>
    <property type="match status" value="1"/>
</dbReference>
<dbReference type="Pfam" id="PF00550">
    <property type="entry name" value="PP-binding"/>
    <property type="match status" value="1"/>
</dbReference>
<dbReference type="Proteomes" id="UP001499863">
    <property type="component" value="Unassembled WGS sequence"/>
</dbReference>
<dbReference type="SUPFAM" id="SSF47336">
    <property type="entry name" value="ACP-like"/>
    <property type="match status" value="1"/>
</dbReference>
<dbReference type="RefSeq" id="WP_344331032.1">
    <property type="nucleotide sequence ID" value="NZ_BAAAKJ010000091.1"/>
</dbReference>
<gene>
    <name evidence="2" type="ORF">GCM10009639_18180</name>
</gene>
<dbReference type="EMBL" id="BAAAKJ010000091">
    <property type="protein sequence ID" value="GAA1389967.1"/>
    <property type="molecule type" value="Genomic_DNA"/>
</dbReference>
<name>A0ABN1XTP6_9ACTN</name>
<comment type="caution">
    <text evidence="2">The sequence shown here is derived from an EMBL/GenBank/DDBJ whole genome shotgun (WGS) entry which is preliminary data.</text>
</comment>
<feature type="domain" description="Carrier" evidence="1">
    <location>
        <begin position="17"/>
        <end position="95"/>
    </location>
</feature>
<evidence type="ECO:0000313" key="3">
    <source>
        <dbReference type="Proteomes" id="UP001499863"/>
    </source>
</evidence>
<dbReference type="PROSITE" id="PS50075">
    <property type="entry name" value="CARRIER"/>
    <property type="match status" value="1"/>
</dbReference>
<protein>
    <recommendedName>
        <fullName evidence="1">Carrier domain-containing protein</fullName>
    </recommendedName>
</protein>
<organism evidence="2 3">
    <name type="scientific">Kitasatospora putterlickiae</name>
    <dbReference type="NCBI Taxonomy" id="221725"/>
    <lineage>
        <taxon>Bacteria</taxon>
        <taxon>Bacillati</taxon>
        <taxon>Actinomycetota</taxon>
        <taxon>Actinomycetes</taxon>
        <taxon>Kitasatosporales</taxon>
        <taxon>Streptomycetaceae</taxon>
        <taxon>Kitasatospora</taxon>
    </lineage>
</organism>